<feature type="region of interest" description="Disordered" evidence="1">
    <location>
        <begin position="1"/>
        <end position="35"/>
    </location>
</feature>
<dbReference type="EMBL" id="UZAH01027505">
    <property type="protein sequence ID" value="VDO92216.1"/>
    <property type="molecule type" value="Genomic_DNA"/>
</dbReference>
<feature type="transmembrane region" description="Helical" evidence="2">
    <location>
        <begin position="50"/>
        <end position="70"/>
    </location>
</feature>
<evidence type="ECO:0000313" key="4">
    <source>
        <dbReference type="Proteomes" id="UP000050761"/>
    </source>
</evidence>
<dbReference type="WBParaSite" id="HPBE_0001244701-mRNA-1">
    <property type="protein sequence ID" value="HPBE_0001244701-mRNA-1"/>
    <property type="gene ID" value="HPBE_0001244701"/>
</dbReference>
<keyword evidence="2" id="KW-1133">Transmembrane helix</keyword>
<organism evidence="4 5">
    <name type="scientific">Heligmosomoides polygyrus</name>
    <name type="common">Parasitic roundworm</name>
    <dbReference type="NCBI Taxonomy" id="6339"/>
    <lineage>
        <taxon>Eukaryota</taxon>
        <taxon>Metazoa</taxon>
        <taxon>Ecdysozoa</taxon>
        <taxon>Nematoda</taxon>
        <taxon>Chromadorea</taxon>
        <taxon>Rhabditida</taxon>
        <taxon>Rhabditina</taxon>
        <taxon>Rhabditomorpha</taxon>
        <taxon>Strongyloidea</taxon>
        <taxon>Heligmosomidae</taxon>
        <taxon>Heligmosomoides</taxon>
    </lineage>
</organism>
<name>A0A183FVR7_HELPZ</name>
<feature type="region of interest" description="Disordered" evidence="1">
    <location>
        <begin position="87"/>
        <end position="107"/>
    </location>
</feature>
<evidence type="ECO:0000256" key="2">
    <source>
        <dbReference type="SAM" id="Phobius"/>
    </source>
</evidence>
<accession>A0A183FVR7</accession>
<evidence type="ECO:0000256" key="1">
    <source>
        <dbReference type="SAM" id="MobiDB-lite"/>
    </source>
</evidence>
<protein>
    <submittedName>
        <fullName evidence="5">APP_amyloid domain-containing protein</fullName>
    </submittedName>
</protein>
<evidence type="ECO:0000313" key="5">
    <source>
        <dbReference type="WBParaSite" id="HPBE_0001244701-mRNA-1"/>
    </source>
</evidence>
<keyword evidence="4" id="KW-1185">Reference proteome</keyword>
<gene>
    <name evidence="3" type="ORF">HPBE_LOCUS12448</name>
</gene>
<reference evidence="5" key="2">
    <citation type="submission" date="2019-09" db="UniProtKB">
        <authorList>
            <consortium name="WormBaseParasite"/>
        </authorList>
    </citation>
    <scope>IDENTIFICATION</scope>
</reference>
<proteinExistence type="predicted"/>
<dbReference type="Proteomes" id="UP000050761">
    <property type="component" value="Unassembled WGS sequence"/>
</dbReference>
<feature type="compositionally biased region" description="Acidic residues" evidence="1">
    <location>
        <begin position="1"/>
        <end position="28"/>
    </location>
</feature>
<keyword evidence="2" id="KW-0812">Transmembrane</keyword>
<sequence length="141" mass="15789">MKSDENLESDVSTDDESDWDHCDEEGEENSSTTHENFVHFDTTTVIVNRLHLVLVMIAVISTAVAMMCYFHRKKARYHAVDDLSLSLEKSSSDEQEGASLPPSYDDVVPKTRSTEIVATSDGKFATLLVTTSEDKQQHLHV</sequence>
<dbReference type="AlphaFoldDB" id="A0A183FVR7"/>
<reference evidence="3 4" key="1">
    <citation type="submission" date="2018-11" db="EMBL/GenBank/DDBJ databases">
        <authorList>
            <consortium name="Pathogen Informatics"/>
        </authorList>
    </citation>
    <scope>NUCLEOTIDE SEQUENCE [LARGE SCALE GENOMIC DNA]</scope>
</reference>
<keyword evidence="2" id="KW-0472">Membrane</keyword>
<evidence type="ECO:0000313" key="3">
    <source>
        <dbReference type="EMBL" id="VDO92216.1"/>
    </source>
</evidence>
<accession>A0A3P7YUF5</accession>